<dbReference type="Gramene" id="KOM31708">
    <property type="protein sequence ID" value="KOM31708"/>
    <property type="gene ID" value="LR48_Vigan01g126300"/>
</dbReference>
<reference evidence="3" key="1">
    <citation type="journal article" date="2015" name="Proc. Natl. Acad. Sci. U.S.A.">
        <title>Genome sequencing of adzuki bean (Vigna angularis) provides insight into high starch and low fat accumulation and domestication.</title>
        <authorList>
            <person name="Yang K."/>
            <person name="Tian Z."/>
            <person name="Chen C."/>
            <person name="Luo L."/>
            <person name="Zhao B."/>
            <person name="Wang Z."/>
            <person name="Yu L."/>
            <person name="Li Y."/>
            <person name="Sun Y."/>
            <person name="Li W."/>
            <person name="Chen Y."/>
            <person name="Li Y."/>
            <person name="Zhang Y."/>
            <person name="Ai D."/>
            <person name="Zhao J."/>
            <person name="Shang C."/>
            <person name="Ma Y."/>
            <person name="Wu B."/>
            <person name="Wang M."/>
            <person name="Gao L."/>
            <person name="Sun D."/>
            <person name="Zhang P."/>
            <person name="Guo F."/>
            <person name="Wang W."/>
            <person name="Li Y."/>
            <person name="Wang J."/>
            <person name="Varshney R.K."/>
            <person name="Wang J."/>
            <person name="Ling H.Q."/>
            <person name="Wan P."/>
        </authorList>
    </citation>
    <scope>NUCLEOTIDE SEQUENCE</scope>
    <source>
        <strain evidence="3">cv. Jingnong 6</strain>
    </source>
</reference>
<dbReference type="EMBL" id="CM003371">
    <property type="protein sequence ID" value="KOM31708.1"/>
    <property type="molecule type" value="Genomic_DNA"/>
</dbReference>
<accession>A0A0L9TM85</accession>
<proteinExistence type="predicted"/>
<gene>
    <name evidence="2" type="ORF">LR48_Vigan01g126300</name>
</gene>
<feature type="region of interest" description="Disordered" evidence="1">
    <location>
        <begin position="1"/>
        <end position="21"/>
    </location>
</feature>
<dbReference type="AlphaFoldDB" id="A0A0L9TM85"/>
<organism evidence="2 3">
    <name type="scientific">Phaseolus angularis</name>
    <name type="common">Azuki bean</name>
    <name type="synonym">Vigna angularis</name>
    <dbReference type="NCBI Taxonomy" id="3914"/>
    <lineage>
        <taxon>Eukaryota</taxon>
        <taxon>Viridiplantae</taxon>
        <taxon>Streptophyta</taxon>
        <taxon>Embryophyta</taxon>
        <taxon>Tracheophyta</taxon>
        <taxon>Spermatophyta</taxon>
        <taxon>Magnoliopsida</taxon>
        <taxon>eudicotyledons</taxon>
        <taxon>Gunneridae</taxon>
        <taxon>Pentapetalae</taxon>
        <taxon>rosids</taxon>
        <taxon>fabids</taxon>
        <taxon>Fabales</taxon>
        <taxon>Fabaceae</taxon>
        <taxon>Papilionoideae</taxon>
        <taxon>50 kb inversion clade</taxon>
        <taxon>NPAAA clade</taxon>
        <taxon>indigoferoid/millettioid clade</taxon>
        <taxon>Phaseoleae</taxon>
        <taxon>Vigna</taxon>
    </lineage>
</organism>
<dbReference type="Proteomes" id="UP000053144">
    <property type="component" value="Chromosome 1"/>
</dbReference>
<protein>
    <submittedName>
        <fullName evidence="2">Uncharacterized protein</fullName>
    </submittedName>
</protein>
<evidence type="ECO:0000256" key="1">
    <source>
        <dbReference type="SAM" id="MobiDB-lite"/>
    </source>
</evidence>
<evidence type="ECO:0000313" key="3">
    <source>
        <dbReference type="Proteomes" id="UP000053144"/>
    </source>
</evidence>
<name>A0A0L9TM85_PHAAN</name>
<evidence type="ECO:0000313" key="2">
    <source>
        <dbReference type="EMBL" id="KOM31708.1"/>
    </source>
</evidence>
<sequence>MTSKRYGGDDEVFSGSNRGLNTSLKQTYTTCFMMAPMVVHKVELTPSSRMTFTLLKVLDHGYVKRMIRGLRDYGCSHNGCFELGFLKMVEMARGGSEGFCLEGN</sequence>